<sequence>MDLKFCVLLLFVVCVSGQFPFSFPPIIPIFCGPNEVRGDSCVTPDRLCGRRRPENTTNCRRCICRPNYVRDRRGRCISREDCDRCNVDENEEYLNCGPSCPLVCGEPIPRGCDRRCVEGCFCVPGYIRSSRNGTCVPESQCTPSCPENSNFTRCRPLFPRICNQTSILRDFGIRICLGIGCRCNPGYVMTPNRKGCVPESECR</sequence>
<dbReference type="PANTHER" id="PTHR23259">
    <property type="entry name" value="RIDDLE"/>
    <property type="match status" value="1"/>
</dbReference>
<dbReference type="EMBL" id="JU962543">
    <property type="protein sequence ID" value="AFI98404.1"/>
    <property type="molecule type" value="mRNA"/>
</dbReference>
<dbReference type="GO" id="GO:0030414">
    <property type="term" value="F:peptidase inhibitor activity"/>
    <property type="evidence" value="ECO:0007669"/>
    <property type="project" value="UniProtKB-KW"/>
</dbReference>
<keyword evidence="1" id="KW-0646">Protease inhibitor</keyword>
<dbReference type="SUPFAM" id="SSF57567">
    <property type="entry name" value="Serine protease inhibitors"/>
    <property type="match status" value="3"/>
</dbReference>
<dbReference type="Gene3D" id="2.10.25.10">
    <property type="entry name" value="Laminin"/>
    <property type="match status" value="3"/>
</dbReference>
<reference evidence="5" key="2">
    <citation type="submission" date="2012-04" db="EMBL/GenBank/DDBJ databases">
        <authorList>
            <person name="Ribeiro J.M.C."/>
            <person name="Labruna M.B."/>
            <person name="Mans B.J."/>
            <person name="Maruyama S.R."/>
            <person name="Francischetti I.M.B."/>
            <person name="Barizon G.C."/>
            <person name="de Miranda Santos I.K.F."/>
        </authorList>
    </citation>
    <scope>NUCLEOTIDE SEQUENCE</scope>
    <source>
        <tissue evidence="5">Salivary gland</tissue>
    </source>
</reference>
<keyword evidence="3" id="KW-0732">Signal</keyword>
<keyword evidence="2" id="KW-1015">Disulfide bond</keyword>
<feature type="signal peptide" evidence="3">
    <location>
        <begin position="1"/>
        <end position="17"/>
    </location>
</feature>
<reference evidence="5" key="1">
    <citation type="journal article" date="2012" name="Insect Biochem. Mol. Biol.">
        <title>The sialotranscriptome of Antricola delacruzi female ticks is compatible with non-hematophagous behavior and an alternative source of food.</title>
        <authorList>
            <person name="Ribeiro J.M."/>
            <person name="Labruna M.B."/>
            <person name="Mans B.J."/>
            <person name="Maruyama S.R."/>
            <person name="Francischetti I.M."/>
            <person name="Barizon G.C."/>
            <person name="de Miranda Santos I.K."/>
        </authorList>
    </citation>
    <scope>NUCLEOTIDE SEQUENCE</scope>
    <source>
        <tissue evidence="5">Salivary gland</tissue>
    </source>
</reference>
<protein>
    <submittedName>
        <fullName evidence="5">Putative conserved secreted protein</fullName>
    </submittedName>
</protein>
<evidence type="ECO:0000256" key="1">
    <source>
        <dbReference type="ARBA" id="ARBA00022690"/>
    </source>
</evidence>
<feature type="chain" id="PRO_5004053394" evidence="3">
    <location>
        <begin position="18"/>
        <end position="203"/>
    </location>
</feature>
<organism evidence="5">
    <name type="scientific">Antricola delacruzi</name>
    <name type="common">Soft tick</name>
    <dbReference type="NCBI Taxonomy" id="480319"/>
    <lineage>
        <taxon>Eukaryota</taxon>
        <taxon>Metazoa</taxon>
        <taxon>Ecdysozoa</taxon>
        <taxon>Arthropoda</taxon>
        <taxon>Chelicerata</taxon>
        <taxon>Arachnida</taxon>
        <taxon>Acari</taxon>
        <taxon>Parasitiformes</taxon>
        <taxon>Ixodida</taxon>
        <taxon>Ixodoidea</taxon>
        <taxon>Argasidae</taxon>
        <taxon>Ornithodorinae</taxon>
        <taxon>Antricola</taxon>
    </lineage>
</organism>
<evidence type="ECO:0000256" key="2">
    <source>
        <dbReference type="ARBA" id="ARBA00023157"/>
    </source>
</evidence>
<name>M4GYG5_ANTDE</name>
<dbReference type="AlphaFoldDB" id="M4GYG5"/>
<dbReference type="CDD" id="cd19941">
    <property type="entry name" value="TIL"/>
    <property type="match status" value="1"/>
</dbReference>
<dbReference type="InterPro" id="IPR051368">
    <property type="entry name" value="SerProtInhib-TIL_Domain"/>
</dbReference>
<evidence type="ECO:0000313" key="5">
    <source>
        <dbReference type="EMBL" id="AFI98404.1"/>
    </source>
</evidence>
<dbReference type="PANTHER" id="PTHR23259:SF70">
    <property type="entry name" value="ACCESSORY GLAND PROTEIN ACP62F-RELATED"/>
    <property type="match status" value="1"/>
</dbReference>
<evidence type="ECO:0000256" key="3">
    <source>
        <dbReference type="SAM" id="SignalP"/>
    </source>
</evidence>
<dbReference type="InterPro" id="IPR036084">
    <property type="entry name" value="Ser_inhib-like_sf"/>
</dbReference>
<dbReference type="Pfam" id="PF01826">
    <property type="entry name" value="TIL"/>
    <property type="match status" value="2"/>
</dbReference>
<dbReference type="InterPro" id="IPR002919">
    <property type="entry name" value="TIL_dom"/>
</dbReference>
<proteinExistence type="evidence at transcript level"/>
<evidence type="ECO:0000259" key="4">
    <source>
        <dbReference type="Pfam" id="PF01826"/>
    </source>
</evidence>
<accession>M4GYG5</accession>
<feature type="domain" description="TIL" evidence="4">
    <location>
        <begin position="89"/>
        <end position="141"/>
    </location>
</feature>
<feature type="domain" description="TIL" evidence="4">
    <location>
        <begin position="145"/>
        <end position="202"/>
    </location>
</feature>